<dbReference type="RefSeq" id="WP_184978698.1">
    <property type="nucleotide sequence ID" value="NZ_BAAALO010000057.1"/>
</dbReference>
<dbReference type="PANTHER" id="PTHR48084">
    <property type="entry name" value="2-OXOGLUTARATE OXIDOREDUCTASE SUBUNIT KORB-RELATED"/>
    <property type="match status" value="1"/>
</dbReference>
<dbReference type="GO" id="GO:0030976">
    <property type="term" value="F:thiamine pyrophosphate binding"/>
    <property type="evidence" value="ECO:0007669"/>
    <property type="project" value="InterPro"/>
</dbReference>
<dbReference type="AlphaFoldDB" id="A0A7X0IA90"/>
<gene>
    <name evidence="3" type="ORF">BJ992_000933</name>
</gene>
<dbReference type="InterPro" id="IPR051457">
    <property type="entry name" value="2-oxoacid:Fd_oxidoreductase"/>
</dbReference>
<evidence type="ECO:0000313" key="3">
    <source>
        <dbReference type="EMBL" id="MBB6471502.1"/>
    </source>
</evidence>
<dbReference type="Gene3D" id="3.40.50.970">
    <property type="match status" value="1"/>
</dbReference>
<dbReference type="SUPFAM" id="SSF52518">
    <property type="entry name" value="Thiamin diphosphate-binding fold (THDP-binding)"/>
    <property type="match status" value="1"/>
</dbReference>
<dbReference type="EC" id="1.2.7.11" evidence="3"/>
<comment type="caution">
    <text evidence="3">The sequence shown here is derived from an EMBL/GenBank/DDBJ whole genome shotgun (WGS) entry which is preliminary data.</text>
</comment>
<dbReference type="GO" id="GO:0045333">
    <property type="term" value="P:cellular respiration"/>
    <property type="evidence" value="ECO:0007669"/>
    <property type="project" value="UniProtKB-ARBA"/>
</dbReference>
<organism evidence="3 4">
    <name type="scientific">Sphaerisporangium rubeum</name>
    <dbReference type="NCBI Taxonomy" id="321317"/>
    <lineage>
        <taxon>Bacteria</taxon>
        <taxon>Bacillati</taxon>
        <taxon>Actinomycetota</taxon>
        <taxon>Actinomycetes</taxon>
        <taxon>Streptosporangiales</taxon>
        <taxon>Streptosporangiaceae</taxon>
        <taxon>Sphaerisporangium</taxon>
    </lineage>
</organism>
<dbReference type="InterPro" id="IPR029061">
    <property type="entry name" value="THDP-binding"/>
</dbReference>
<accession>A0A7X0IA90</accession>
<protein>
    <submittedName>
        <fullName evidence="3">2-oxoglutarate ferredoxin oxidoreductase subunit beta</fullName>
        <ecNumber evidence="3">1.2.7.11</ecNumber>
        <ecNumber evidence="3">1.2.7.3</ecNumber>
    </submittedName>
</protein>
<proteinExistence type="predicted"/>
<keyword evidence="4" id="KW-1185">Reference proteome</keyword>
<keyword evidence="1 3" id="KW-0560">Oxidoreductase</keyword>
<dbReference type="CDD" id="cd03375">
    <property type="entry name" value="TPP_OGFOR"/>
    <property type="match status" value="1"/>
</dbReference>
<dbReference type="GO" id="GO:0047553">
    <property type="term" value="F:2-oxoglutarate synthase activity"/>
    <property type="evidence" value="ECO:0007669"/>
    <property type="project" value="UniProtKB-EC"/>
</dbReference>
<dbReference type="EMBL" id="JACHIU010000001">
    <property type="protein sequence ID" value="MBB6471502.1"/>
    <property type="molecule type" value="Genomic_DNA"/>
</dbReference>
<dbReference type="InterPro" id="IPR011766">
    <property type="entry name" value="TPP_enzyme_TPP-bd"/>
</dbReference>
<reference evidence="3 4" key="1">
    <citation type="submission" date="2020-08" db="EMBL/GenBank/DDBJ databases">
        <title>Sequencing the genomes of 1000 actinobacteria strains.</title>
        <authorList>
            <person name="Klenk H.-P."/>
        </authorList>
    </citation>
    <scope>NUCLEOTIDE SEQUENCE [LARGE SCALE GENOMIC DNA]</scope>
    <source>
        <strain evidence="3 4">DSM 44936</strain>
    </source>
</reference>
<name>A0A7X0IA90_9ACTN</name>
<sequence>MSETTTNGHVGDVGDAGDLGGLRGSGLTLIPRATGKQTLKDFKSDQEVRWCPGCGDYAILAAVQSFLPELGLRRENIVFVSGIGCSSRFPYYLNTYGFHSIHGRAPAIATGLAASRPDLSVWVITGDGDALSIGGNHLIHALRRNVNLNILLFNNRIYGLTKGQYSPTSEIGKITKSTPMGSLDKPFNPISLALGAEASFVGRTIDSDRKHLQSVLRDATAHRGASLVEIYQNCNIFNDGAFDQLKDPGLRDDITLRLEHGQPIVSATKAVRRASNGGIEVVDRASVPEGEILVHDAHNPDPSVAFALSRLDEPAFEHVPIGVFRSVERPAYDTLMERQVDDAVADRGPGVLSELLRGGDTWRVG</sequence>
<evidence type="ECO:0000313" key="4">
    <source>
        <dbReference type="Proteomes" id="UP000555564"/>
    </source>
</evidence>
<evidence type="ECO:0000259" key="2">
    <source>
        <dbReference type="Pfam" id="PF02775"/>
    </source>
</evidence>
<evidence type="ECO:0000256" key="1">
    <source>
        <dbReference type="ARBA" id="ARBA00023002"/>
    </source>
</evidence>
<dbReference type="Pfam" id="PF02775">
    <property type="entry name" value="TPP_enzyme_C"/>
    <property type="match status" value="1"/>
</dbReference>
<feature type="domain" description="Thiamine pyrophosphate enzyme TPP-binding" evidence="2">
    <location>
        <begin position="83"/>
        <end position="230"/>
    </location>
</feature>
<dbReference type="EC" id="1.2.7.3" evidence="3"/>
<dbReference type="GO" id="GO:0000287">
    <property type="term" value="F:magnesium ion binding"/>
    <property type="evidence" value="ECO:0007669"/>
    <property type="project" value="UniProtKB-ARBA"/>
</dbReference>
<dbReference type="Proteomes" id="UP000555564">
    <property type="component" value="Unassembled WGS sequence"/>
</dbReference>
<dbReference type="PANTHER" id="PTHR48084:SF4">
    <property type="entry name" value="2-OXOGLUTARATE OXIDOREDUCTASE SUBUNIT KORB"/>
    <property type="match status" value="1"/>
</dbReference>